<dbReference type="InParanoid" id="A0A067NL61"/>
<dbReference type="Proteomes" id="UP000027073">
    <property type="component" value="Unassembled WGS sequence"/>
</dbReference>
<feature type="non-terminal residue" evidence="2">
    <location>
        <position position="133"/>
    </location>
</feature>
<dbReference type="VEuPathDB" id="FungiDB:PLEOSDRAFT_1025604"/>
<accession>A0A067NL61</accession>
<organism evidence="2 3">
    <name type="scientific">Pleurotus ostreatus (strain PC15)</name>
    <name type="common">Oyster mushroom</name>
    <dbReference type="NCBI Taxonomy" id="1137138"/>
    <lineage>
        <taxon>Eukaryota</taxon>
        <taxon>Fungi</taxon>
        <taxon>Dikarya</taxon>
        <taxon>Basidiomycota</taxon>
        <taxon>Agaricomycotina</taxon>
        <taxon>Agaricomycetes</taxon>
        <taxon>Agaricomycetidae</taxon>
        <taxon>Agaricales</taxon>
        <taxon>Pleurotineae</taxon>
        <taxon>Pleurotaceae</taxon>
        <taxon>Pleurotus</taxon>
    </lineage>
</organism>
<evidence type="ECO:0000256" key="1">
    <source>
        <dbReference type="SAM" id="MobiDB-lite"/>
    </source>
</evidence>
<gene>
    <name evidence="2" type="ORF">PLEOSDRAFT_1025604</name>
</gene>
<name>A0A067NL61_PLEO1</name>
<dbReference type="AlphaFoldDB" id="A0A067NL61"/>
<dbReference type="OrthoDB" id="2971978at2759"/>
<feature type="region of interest" description="Disordered" evidence="1">
    <location>
        <begin position="1"/>
        <end position="35"/>
    </location>
</feature>
<evidence type="ECO:0000313" key="2">
    <source>
        <dbReference type="EMBL" id="KDQ28699.1"/>
    </source>
</evidence>
<reference evidence="3" key="1">
    <citation type="journal article" date="2014" name="Proc. Natl. Acad. Sci. U.S.A.">
        <title>Extensive sampling of basidiomycete genomes demonstrates inadequacy of the white-rot/brown-rot paradigm for wood decay fungi.</title>
        <authorList>
            <person name="Riley R."/>
            <person name="Salamov A.A."/>
            <person name="Brown D.W."/>
            <person name="Nagy L.G."/>
            <person name="Floudas D."/>
            <person name="Held B.W."/>
            <person name="Levasseur A."/>
            <person name="Lombard V."/>
            <person name="Morin E."/>
            <person name="Otillar R."/>
            <person name="Lindquist E.A."/>
            <person name="Sun H."/>
            <person name="LaButti K.M."/>
            <person name="Schmutz J."/>
            <person name="Jabbour D."/>
            <person name="Luo H."/>
            <person name="Baker S.E."/>
            <person name="Pisabarro A.G."/>
            <person name="Walton J.D."/>
            <person name="Blanchette R.A."/>
            <person name="Henrissat B."/>
            <person name="Martin F."/>
            <person name="Cullen D."/>
            <person name="Hibbett D.S."/>
            <person name="Grigoriev I.V."/>
        </authorList>
    </citation>
    <scope>NUCLEOTIDE SEQUENCE [LARGE SCALE GENOMIC DNA]</scope>
    <source>
        <strain evidence="3">PC15</strain>
    </source>
</reference>
<evidence type="ECO:0000313" key="3">
    <source>
        <dbReference type="Proteomes" id="UP000027073"/>
    </source>
</evidence>
<protein>
    <submittedName>
        <fullName evidence="2">Uncharacterized protein</fullName>
    </submittedName>
</protein>
<feature type="non-terminal residue" evidence="2">
    <location>
        <position position="1"/>
    </location>
</feature>
<dbReference type="EMBL" id="KL198007">
    <property type="protein sequence ID" value="KDQ28699.1"/>
    <property type="molecule type" value="Genomic_DNA"/>
</dbReference>
<proteinExistence type="predicted"/>
<feature type="compositionally biased region" description="Basic and acidic residues" evidence="1">
    <location>
        <begin position="14"/>
        <end position="24"/>
    </location>
</feature>
<sequence>KPQEAKFPFASHPLPEDHWTRPEPSEGALGDPYSSILDDDTMRPHLLVSLSPHELTSWKKAYENDRYYLDKGMDDENASVSLTPSRFQRSDNGLVYFIDADWRYRLCVPNGKINEVLNLIHNSPHEGAHSGEK</sequence>
<dbReference type="HOGENOM" id="CLU_135406_0_0_1"/>